<dbReference type="PANTHER" id="PTHR35549">
    <property type="entry name" value="OS04G0584500 PROTEIN"/>
    <property type="match status" value="1"/>
</dbReference>
<dbReference type="EMBL" id="CP136892">
    <property type="protein sequence ID" value="WOL00436.1"/>
    <property type="molecule type" value="Genomic_DNA"/>
</dbReference>
<dbReference type="InterPro" id="IPR055566">
    <property type="entry name" value="ARM_LIN"/>
</dbReference>
<dbReference type="PANTHER" id="PTHR35549:SF2">
    <property type="entry name" value="TRANSDUCIN_WD40 REPEAT-LIKE SUPERFAMILY PROTEIN"/>
    <property type="match status" value="1"/>
</dbReference>
<dbReference type="InterPro" id="IPR056514">
    <property type="entry name" value="ARM_LIN_2nd"/>
</dbReference>
<dbReference type="PROSITE" id="PS50294">
    <property type="entry name" value="WD_REPEATS_REGION"/>
    <property type="match status" value="1"/>
</dbReference>
<protein>
    <submittedName>
        <fullName evidence="5">E3 ubiquitin-protein ligase</fullName>
    </submittedName>
</protein>
<evidence type="ECO:0000256" key="1">
    <source>
        <dbReference type="PROSITE-ProRule" id="PRU00221"/>
    </source>
</evidence>
<dbReference type="Proteomes" id="UP001327560">
    <property type="component" value="Chromosome 3"/>
</dbReference>
<dbReference type="Gene3D" id="2.130.10.10">
    <property type="entry name" value="YVTN repeat-like/Quinoprotein amine dehydrogenase"/>
    <property type="match status" value="1"/>
</dbReference>
<dbReference type="Gene3D" id="1.25.10.10">
    <property type="entry name" value="Leucine-rich Repeat Variant"/>
    <property type="match status" value="1"/>
</dbReference>
<sequence length="1313" mass="148192">MASPPPLPLTQRLDLPAVRSLAAAVNRRLGRLLADPAARKSLQLRCGRALATSHHAFFEFSDHSVLSNLYWGIENVEAALRPTGGSREERARRLAAAEEMLQVPALLEEDGTTAGVENRYLVCCSYFYLALARKVRGDEWQMIMHLLQSLLVSPNCFRKELAPGLWGSLFGSLESGIEDEEEVEEIARRRVRQYKDWLMYYQVFSIGETLPWIKERSDNDCGDEESEIYQYTSCASTRCLNSGKQVPSLPNFQNANMVLPPKTKDNFELKIEATTSISEEQEHLTEWKAENSDLLNLDFSFFAGTKEIFDNRCLQEMLQQSRSVSPVSFYSHRGSSEEECDSELNYERMHHAEYPADILSMNTGDLTSHTGERNCLVQCLPSEFGHPAEKEGSEVNGSQLSSRKSQSSLTGLKFSLLDIKEVEKHLFNNYYIKDETSSKRRSRCDLRSFSTLSELVSRGSFARRTKKMANTEKDWTHGSPNYGKSKQLELPRLFGDEVSTTFFSEGCRHHEDADLEVTTIWELLKRRKVVKYNSSKQQMLGQLLEIISASEKEKIIRGSVTVLLLLISEDKTIIQDIKKKELHLYYLASALKRNVHEAAILIYMLNPSPSEIRSLELLPALVEVACTPNGQNKESILLPLTPSSACIAMIKILVTDFDYVTNNLYLTATSSPQFFSKMANLAMNKNLEEGVALAAILVQCMRLNGNCKKFLSQLTPVEPFLHLLRSNNKRAKFSVLEYFYEILQTPRSSAINLLHQIKQQRSIGIMHSLMACIKQTELEHQLMAANLLLQLDILDESSGKSVFKEEAMEVLLESIVTEKSSRIQTFSAYILSNIGGTYSWTGESYTTPWLLKRAGLTSKYHKNMIKNIDWVDPCLQDIELNAWSAKAARAIIKMGVSVLGAVAKGLESKVKSVSHECLVFLAWLGSEIAIMGPSNLRYSAWETLLNSIAQFLHPGSDLDERILSCICLYNYTSGKGKQKLMNFSEGTRESLRRLSSFTWMAEELHRVTDYFIPIKPRVSCVHTQVLEVGQASNGAATAIIFFKGHLCVGHSDGSIRVWDIKGQKSLLLWETKEHKKAVTCFTFSHSGDNILSGSIDKTIRIWKMPQKKLECVEVIEMKEPIQKVESYCDKILVITKSRGLKVHDTSQSIQTLCKNKHIKCLVVNRDKLYLGCTDSSIQEVDMTEGNKTMIKAPARSWIIQKKPINSIKIYKDWVYNAGSAVEGSCLKDWRKRRQSQIMISTKSGTTIRAMEVVADFIYLNCSSSKSAIQIWLREQQRKVGRLSAGSKITSLLASNDVIYCGTESGVIKGWIPL</sequence>
<dbReference type="SUPFAM" id="SSF48371">
    <property type="entry name" value="ARM repeat"/>
    <property type="match status" value="1"/>
</dbReference>
<dbReference type="InterPro" id="IPR036322">
    <property type="entry name" value="WD40_repeat_dom_sf"/>
</dbReference>
<keyword evidence="6" id="KW-1185">Reference proteome</keyword>
<evidence type="ECO:0000313" key="5">
    <source>
        <dbReference type="EMBL" id="WOL00436.1"/>
    </source>
</evidence>
<evidence type="ECO:0000259" key="2">
    <source>
        <dbReference type="Pfam" id="PF23568"/>
    </source>
</evidence>
<dbReference type="Pfam" id="PF23568">
    <property type="entry name" value="ARM_LIN"/>
    <property type="match status" value="1"/>
</dbReference>
<dbReference type="SMART" id="SM00320">
    <property type="entry name" value="WD40"/>
    <property type="match status" value="3"/>
</dbReference>
<evidence type="ECO:0000313" key="6">
    <source>
        <dbReference type="Proteomes" id="UP001327560"/>
    </source>
</evidence>
<dbReference type="PROSITE" id="PS50082">
    <property type="entry name" value="WD_REPEATS_2"/>
    <property type="match status" value="1"/>
</dbReference>
<dbReference type="SUPFAM" id="SSF50978">
    <property type="entry name" value="WD40 repeat-like"/>
    <property type="match status" value="1"/>
</dbReference>
<feature type="domain" description="Putative E3 ubiquitin-protein ligase LIN ARM repeats" evidence="4">
    <location>
        <begin position="497"/>
        <end position="650"/>
    </location>
</feature>
<dbReference type="Pfam" id="PF23628">
    <property type="entry name" value="ARM_LIN_C"/>
    <property type="match status" value="1"/>
</dbReference>
<feature type="repeat" description="WD" evidence="1">
    <location>
        <begin position="1071"/>
        <end position="1104"/>
    </location>
</feature>
<dbReference type="InterPro" id="IPR001680">
    <property type="entry name" value="WD40_rpt"/>
</dbReference>
<organism evidence="5 6">
    <name type="scientific">Canna indica</name>
    <name type="common">Indian-shot</name>
    <dbReference type="NCBI Taxonomy" id="4628"/>
    <lineage>
        <taxon>Eukaryota</taxon>
        <taxon>Viridiplantae</taxon>
        <taxon>Streptophyta</taxon>
        <taxon>Embryophyta</taxon>
        <taxon>Tracheophyta</taxon>
        <taxon>Spermatophyta</taxon>
        <taxon>Magnoliopsida</taxon>
        <taxon>Liliopsida</taxon>
        <taxon>Zingiberales</taxon>
        <taxon>Cannaceae</taxon>
        <taxon>Canna</taxon>
    </lineage>
</organism>
<keyword evidence="1" id="KW-0853">WD repeat</keyword>
<evidence type="ECO:0000259" key="3">
    <source>
        <dbReference type="Pfam" id="PF23628"/>
    </source>
</evidence>
<name>A0AAQ3Q8K0_9LILI</name>
<feature type="domain" description="Putative E3 ubiquitin-protein ligase LIN ARM-like" evidence="3">
    <location>
        <begin position="684"/>
        <end position="1007"/>
    </location>
</feature>
<dbReference type="Pfam" id="PF23654">
    <property type="entry name" value="ARM_LIN_2nd"/>
    <property type="match status" value="1"/>
</dbReference>
<dbReference type="Pfam" id="PF00400">
    <property type="entry name" value="WD40"/>
    <property type="match status" value="1"/>
</dbReference>
<dbReference type="InterPro" id="IPR056512">
    <property type="entry name" value="LIN_N"/>
</dbReference>
<dbReference type="InterPro" id="IPR016024">
    <property type="entry name" value="ARM-type_fold"/>
</dbReference>
<dbReference type="InterPro" id="IPR011989">
    <property type="entry name" value="ARM-like"/>
</dbReference>
<gene>
    <name evidence="5" type="ORF">Cni_G09149</name>
</gene>
<accession>A0AAQ3Q8K0</accession>
<evidence type="ECO:0000259" key="4">
    <source>
        <dbReference type="Pfam" id="PF23654"/>
    </source>
</evidence>
<dbReference type="InterPro" id="IPR015943">
    <property type="entry name" value="WD40/YVTN_repeat-like_dom_sf"/>
</dbReference>
<proteinExistence type="predicted"/>
<feature type="domain" description="Putative E3 ubiquitin-protein ligase LIN N-terminal" evidence="2">
    <location>
        <begin position="18"/>
        <end position="171"/>
    </location>
</feature>
<reference evidence="5 6" key="1">
    <citation type="submission" date="2023-10" db="EMBL/GenBank/DDBJ databases">
        <title>Chromosome-scale genome assembly provides insights into flower coloration mechanisms of Canna indica.</title>
        <authorList>
            <person name="Li C."/>
        </authorList>
    </citation>
    <scope>NUCLEOTIDE SEQUENCE [LARGE SCALE GENOMIC DNA]</scope>
    <source>
        <tissue evidence="5">Flower</tissue>
    </source>
</reference>